<dbReference type="Gene3D" id="1.10.287.110">
    <property type="entry name" value="DnaJ domain"/>
    <property type="match status" value="1"/>
</dbReference>
<dbReference type="Pfam" id="PF25515">
    <property type="entry name" value="Arm_PDR"/>
    <property type="match status" value="1"/>
</dbReference>
<protein>
    <submittedName>
        <fullName evidence="4">DUF4101 domain-containing protein</fullName>
    </submittedName>
</protein>
<feature type="region of interest" description="Disordered" evidence="1">
    <location>
        <begin position="411"/>
        <end position="436"/>
    </location>
</feature>
<feature type="compositionally biased region" description="Acidic residues" evidence="1">
    <location>
        <begin position="517"/>
        <end position="526"/>
    </location>
</feature>
<dbReference type="PANTHER" id="PTHR33925:SF1">
    <property type="entry name" value="PROTEIN ACCUMULATION AND REPLICATION OF CHLOROPLASTS 6, CHLOROPLASTIC"/>
    <property type="match status" value="1"/>
</dbReference>
<gene>
    <name evidence="4" type="ORF">IXB28_06250</name>
</gene>
<feature type="region of interest" description="Disordered" evidence="1">
    <location>
        <begin position="478"/>
        <end position="530"/>
    </location>
</feature>
<feature type="compositionally biased region" description="Polar residues" evidence="1">
    <location>
        <begin position="491"/>
        <end position="500"/>
    </location>
</feature>
<feature type="transmembrane region" description="Helical" evidence="2">
    <location>
        <begin position="540"/>
        <end position="565"/>
    </location>
</feature>
<dbReference type="SUPFAM" id="SSF46565">
    <property type="entry name" value="Chaperone J-domain"/>
    <property type="match status" value="1"/>
</dbReference>
<dbReference type="InterPro" id="IPR036869">
    <property type="entry name" value="J_dom_sf"/>
</dbReference>
<reference evidence="4 5" key="1">
    <citation type="journal article" date="2021" name="Mar. Drugs">
        <title>Genome Reduction and Secondary Metabolism of the Marine Sponge-Associated Cyanobacterium Leptothoe.</title>
        <authorList>
            <person name="Konstantinou D."/>
            <person name="Popin R.V."/>
            <person name="Fewer D.P."/>
            <person name="Sivonen K."/>
            <person name="Gkelis S."/>
        </authorList>
    </citation>
    <scope>NUCLEOTIDE SEQUENCE [LARGE SCALE GENOMIC DNA]</scope>
    <source>
        <strain evidence="4 5">TAU-MAC 1615</strain>
    </source>
</reference>
<dbReference type="CDD" id="cd06257">
    <property type="entry name" value="DnaJ"/>
    <property type="match status" value="1"/>
</dbReference>
<comment type="caution">
    <text evidence="4">The sequence shown here is derived from an EMBL/GenBank/DDBJ whole genome shotgun (WGS) entry which is preliminary data.</text>
</comment>
<dbReference type="InterPro" id="IPR058032">
    <property type="entry name" value="CDP1-like_a_solenoid_1"/>
</dbReference>
<dbReference type="PROSITE" id="PS50076">
    <property type="entry name" value="DNAJ_2"/>
    <property type="match status" value="1"/>
</dbReference>
<evidence type="ECO:0000256" key="1">
    <source>
        <dbReference type="SAM" id="MobiDB-lite"/>
    </source>
</evidence>
<organism evidence="4 5">
    <name type="scientific">Leptothoe kymatousa TAU-MAC 1615</name>
    <dbReference type="NCBI Taxonomy" id="2364775"/>
    <lineage>
        <taxon>Bacteria</taxon>
        <taxon>Bacillati</taxon>
        <taxon>Cyanobacteriota</taxon>
        <taxon>Cyanophyceae</taxon>
        <taxon>Nodosilineales</taxon>
        <taxon>Cymatolegaceae</taxon>
        <taxon>Leptothoe</taxon>
        <taxon>Leptothoe kymatousa</taxon>
    </lineage>
</organism>
<dbReference type="Pfam" id="PF13355">
    <property type="entry name" value="ARC6-like_IMS"/>
    <property type="match status" value="1"/>
</dbReference>
<keyword evidence="2" id="KW-1133">Transmembrane helix</keyword>
<dbReference type="RefSeq" id="WP_215617666.1">
    <property type="nucleotide sequence ID" value="NZ_JADOER010000004.1"/>
</dbReference>
<evidence type="ECO:0000313" key="5">
    <source>
        <dbReference type="Proteomes" id="UP001196661"/>
    </source>
</evidence>
<evidence type="ECO:0000313" key="4">
    <source>
        <dbReference type="EMBL" id="MBT9311800.1"/>
    </source>
</evidence>
<dbReference type="Pfam" id="PF00226">
    <property type="entry name" value="DnaJ"/>
    <property type="match status" value="1"/>
</dbReference>
<name>A0ABS5Y492_9CYAN</name>
<dbReference type="InterPro" id="IPR057137">
    <property type="entry name" value="CDP1-like_a_solenoid_2"/>
</dbReference>
<accession>A0ABS5Y492</accession>
<evidence type="ECO:0000259" key="3">
    <source>
        <dbReference type="PROSITE" id="PS50076"/>
    </source>
</evidence>
<dbReference type="EMBL" id="JADOER010000004">
    <property type="protein sequence ID" value="MBT9311800.1"/>
    <property type="molecule type" value="Genomic_DNA"/>
</dbReference>
<dbReference type="InterPro" id="IPR044685">
    <property type="entry name" value="CPD1-like"/>
</dbReference>
<dbReference type="PANTHER" id="PTHR33925">
    <property type="entry name" value="PLASTID DIVISION PROTEIN CDP1, CHLOROPLASTIC-RELATED"/>
    <property type="match status" value="1"/>
</dbReference>
<keyword evidence="2" id="KW-0812">Transmembrane</keyword>
<keyword evidence="5" id="KW-1185">Reference proteome</keyword>
<dbReference type="Proteomes" id="UP001196661">
    <property type="component" value="Unassembled WGS sequence"/>
</dbReference>
<evidence type="ECO:0000256" key="2">
    <source>
        <dbReference type="SAM" id="Phobius"/>
    </source>
</evidence>
<dbReference type="Pfam" id="PF23468">
    <property type="entry name" value="ARC6"/>
    <property type="match status" value="1"/>
</dbReference>
<sequence>MQIPLDYYRILGLPMQATAEQLEQAHRDRTLQLPRREYSEFAIQSRKQLIDSAYAALEDSSKRRDYDSHLIAAGGPAAIEPVSIEIYEGQLIGALLVLLELGEYELVIRYGRPYLSSGSGQLGQTAQETLADVVLTIGLACLELGREQWQQHQYENAAESLETGYELMLRESLFPAMQAEIQADLDKLKPYRILELVARPLGDKAARQHGVELLKSMLAQRGGIDGANDDASGLGVEDFLRFVQQLRSYLTSAEQQDIFEVEAQRPSSVGLYLSVYALLARGFARHQPNLVRQAKQRLALLTERQDVYLEQAVCAVLLGQTEEATYALERSHEREPISFIREHSAGAPDLLPGLCLYTERWLQQDVFPFFRDLDQSSVTLKDYFANEQVQAYLEAMPPDDVAPAPIPGRWGAAPPPSDPGRWGAAPGGVAPDYGEAPTYRRSSGAGTATAFGVGAAAAGAAGIGAAGAAAMGAGIGAAASTAAPPPRPTYTAEQVSSLSPEGSLDEVEPVSTIAFDDGGDDDDDDETLRRRSGAPKWGRLALVLLLGLLGLGVLGFIVAQLLGWVGALFSGPKLKGDPLDVDVSRPAIELPAEEGVSTSTNVQVIAEETLQSWYRAKGEAMGPQWNVEALSDILLEPALSDWTGRAQKNQSQGYHVEYEQTIQNILVEEVAEDQLKVTADVDETGQSYLFGAPDGSTSFEDQLTVEYSLQKQDDKWMIESFAVQ</sequence>
<feature type="domain" description="J" evidence="3">
    <location>
        <begin position="6"/>
        <end position="70"/>
    </location>
</feature>
<proteinExistence type="predicted"/>
<keyword evidence="2" id="KW-0472">Membrane</keyword>
<dbReference type="InterPro" id="IPR025344">
    <property type="entry name" value="CDP1-like_IMS"/>
</dbReference>
<dbReference type="InterPro" id="IPR001623">
    <property type="entry name" value="DnaJ_domain"/>
</dbReference>